<comment type="subunit">
    <text evidence="4">Interacts with translational regulator CsrA and flagellin(s).</text>
</comment>
<evidence type="ECO:0000256" key="4">
    <source>
        <dbReference type="HAMAP-Rule" id="MF_01185"/>
    </source>
</evidence>
<keyword evidence="3 4" id="KW-0810">Translation regulation</keyword>
<keyword evidence="5" id="KW-0966">Cell projection</keyword>
<evidence type="ECO:0000256" key="1">
    <source>
        <dbReference type="ARBA" id="ARBA00022490"/>
    </source>
</evidence>
<comment type="function">
    <text evidence="4">Acts as an anti-CsrA protein, binds CsrA and prevents it from repressing translation of its target genes, one of which is flagellin. Binds to flagellin and participates in the assembly of the flagellum.</text>
</comment>
<dbReference type="AlphaFoldDB" id="A0A1T4W750"/>
<dbReference type="InterPro" id="IPR024046">
    <property type="entry name" value="Flagellar_assmbl_FliW_dom_sf"/>
</dbReference>
<keyword evidence="2 4" id="KW-1005">Bacterial flagellum biogenesis</keyword>
<gene>
    <name evidence="4" type="primary">fliW</name>
    <name evidence="5" type="ORF">SAMN02745702_01720</name>
</gene>
<dbReference type="Proteomes" id="UP000189733">
    <property type="component" value="Unassembled WGS sequence"/>
</dbReference>
<dbReference type="RefSeq" id="WP_078685008.1">
    <property type="nucleotide sequence ID" value="NZ_FUYA01000005.1"/>
</dbReference>
<name>A0A1T4W750_9BACT</name>
<evidence type="ECO:0000313" key="5">
    <source>
        <dbReference type="EMBL" id="SKA72858.1"/>
    </source>
</evidence>
<dbReference type="EMBL" id="FUYA01000005">
    <property type="protein sequence ID" value="SKA72858.1"/>
    <property type="molecule type" value="Genomic_DNA"/>
</dbReference>
<evidence type="ECO:0000313" key="6">
    <source>
        <dbReference type="Proteomes" id="UP000189733"/>
    </source>
</evidence>
<dbReference type="PANTHER" id="PTHR39190">
    <property type="entry name" value="FLAGELLAR ASSEMBLY FACTOR FLIW"/>
    <property type="match status" value="1"/>
</dbReference>
<comment type="subcellular location">
    <subcellularLocation>
        <location evidence="4">Cytoplasm</location>
    </subcellularLocation>
</comment>
<dbReference type="Pfam" id="PF02623">
    <property type="entry name" value="FliW"/>
    <property type="match status" value="1"/>
</dbReference>
<keyword evidence="4" id="KW-0143">Chaperone</keyword>
<comment type="similarity">
    <text evidence="4">Belongs to the FliW family.</text>
</comment>
<dbReference type="GO" id="GO:0006417">
    <property type="term" value="P:regulation of translation"/>
    <property type="evidence" value="ECO:0007669"/>
    <property type="project" value="UniProtKB-KW"/>
</dbReference>
<dbReference type="InterPro" id="IPR003775">
    <property type="entry name" value="Flagellar_assembly_factor_FliW"/>
</dbReference>
<dbReference type="SUPFAM" id="SSF141457">
    <property type="entry name" value="BH3618-like"/>
    <property type="match status" value="1"/>
</dbReference>
<dbReference type="STRING" id="1121442.SAMN02745702_01720"/>
<dbReference type="GO" id="GO:0044780">
    <property type="term" value="P:bacterial-type flagellum assembly"/>
    <property type="evidence" value="ECO:0007669"/>
    <property type="project" value="UniProtKB-UniRule"/>
</dbReference>
<accession>A0A1T4W750</accession>
<keyword evidence="1 4" id="KW-0963">Cytoplasm</keyword>
<sequence>MADGKEQKVVKTRFGELTVDMERVIHFPRGLIGFEDCKDFSLVQLSEDSPFMLLQSVTHSELGLLVTDPYVFMEEYRVKLGNAEQKILGVAQAEEVAVLVSVSIPQGHPEKTALNLMGPIMINYAARQALQVPQVDSGFPSRFYIHQDA</sequence>
<organism evidence="5 6">
    <name type="scientific">Desulfobaculum bizertense DSM 18034</name>
    <dbReference type="NCBI Taxonomy" id="1121442"/>
    <lineage>
        <taxon>Bacteria</taxon>
        <taxon>Pseudomonadati</taxon>
        <taxon>Thermodesulfobacteriota</taxon>
        <taxon>Desulfovibrionia</taxon>
        <taxon>Desulfovibrionales</taxon>
        <taxon>Desulfovibrionaceae</taxon>
        <taxon>Desulfobaculum</taxon>
    </lineage>
</organism>
<keyword evidence="6" id="KW-1185">Reference proteome</keyword>
<dbReference type="Gene3D" id="2.30.290.10">
    <property type="entry name" value="BH3618-like"/>
    <property type="match status" value="1"/>
</dbReference>
<dbReference type="PANTHER" id="PTHR39190:SF1">
    <property type="entry name" value="FLAGELLAR ASSEMBLY FACTOR FLIW"/>
    <property type="match status" value="1"/>
</dbReference>
<evidence type="ECO:0000256" key="3">
    <source>
        <dbReference type="ARBA" id="ARBA00022845"/>
    </source>
</evidence>
<dbReference type="HAMAP" id="MF_01185">
    <property type="entry name" value="FliW"/>
    <property type="match status" value="1"/>
</dbReference>
<protein>
    <recommendedName>
        <fullName evidence="4">Flagellar assembly factor FliW</fullName>
    </recommendedName>
</protein>
<dbReference type="OrthoDB" id="9801235at2"/>
<keyword evidence="5" id="KW-0969">Cilium</keyword>
<dbReference type="NCBIfam" id="NF009793">
    <property type="entry name" value="PRK13285.1-1"/>
    <property type="match status" value="1"/>
</dbReference>
<dbReference type="GO" id="GO:0005737">
    <property type="term" value="C:cytoplasm"/>
    <property type="evidence" value="ECO:0007669"/>
    <property type="project" value="UniProtKB-SubCell"/>
</dbReference>
<keyword evidence="5" id="KW-0282">Flagellum</keyword>
<proteinExistence type="inferred from homology"/>
<reference evidence="5 6" key="1">
    <citation type="submission" date="2017-02" db="EMBL/GenBank/DDBJ databases">
        <authorList>
            <person name="Peterson S.W."/>
        </authorList>
    </citation>
    <scope>NUCLEOTIDE SEQUENCE [LARGE SCALE GENOMIC DNA]</scope>
    <source>
        <strain evidence="5 6">DSM 18034</strain>
    </source>
</reference>
<evidence type="ECO:0000256" key="2">
    <source>
        <dbReference type="ARBA" id="ARBA00022795"/>
    </source>
</evidence>